<dbReference type="InterPro" id="IPR039426">
    <property type="entry name" value="TonB-dep_rcpt-like"/>
</dbReference>
<dbReference type="Gene3D" id="2.170.130.10">
    <property type="entry name" value="TonB-dependent receptor, plug domain"/>
    <property type="match status" value="1"/>
</dbReference>
<dbReference type="Proteomes" id="UP000462931">
    <property type="component" value="Unassembled WGS sequence"/>
</dbReference>
<evidence type="ECO:0000313" key="4">
    <source>
        <dbReference type="EMBL" id="MRX48787.1"/>
    </source>
</evidence>
<dbReference type="InterPro" id="IPR012910">
    <property type="entry name" value="Plug_dom"/>
</dbReference>
<dbReference type="SUPFAM" id="SSF49464">
    <property type="entry name" value="Carboxypeptidase regulatory domain-like"/>
    <property type="match status" value="1"/>
</dbReference>
<evidence type="ECO:0000256" key="2">
    <source>
        <dbReference type="SAM" id="SignalP"/>
    </source>
</evidence>
<dbReference type="InterPro" id="IPR023996">
    <property type="entry name" value="TonB-dep_OMP_SusC/RagA"/>
</dbReference>
<organism evidence="4 5">
    <name type="scientific">Pedobacter puniceum</name>
    <dbReference type="NCBI Taxonomy" id="2666136"/>
    <lineage>
        <taxon>Bacteria</taxon>
        <taxon>Pseudomonadati</taxon>
        <taxon>Bacteroidota</taxon>
        <taxon>Sphingobacteriia</taxon>
        <taxon>Sphingobacteriales</taxon>
        <taxon>Sphingobacteriaceae</taxon>
        <taxon>Pedobacter</taxon>
    </lineage>
</organism>
<keyword evidence="1" id="KW-0813">Transport</keyword>
<dbReference type="Pfam" id="PF13715">
    <property type="entry name" value="CarbopepD_reg_2"/>
    <property type="match status" value="1"/>
</dbReference>
<dbReference type="SUPFAM" id="SSF56935">
    <property type="entry name" value="Porins"/>
    <property type="match status" value="1"/>
</dbReference>
<name>A0A7K0FUG6_9SPHI</name>
<keyword evidence="1" id="KW-0472">Membrane</keyword>
<dbReference type="NCBIfam" id="TIGR04057">
    <property type="entry name" value="SusC_RagA_signa"/>
    <property type="match status" value="1"/>
</dbReference>
<proteinExistence type="inferred from homology"/>
<comment type="similarity">
    <text evidence="1">Belongs to the TonB-dependent receptor family.</text>
</comment>
<protein>
    <submittedName>
        <fullName evidence="4">SusC/RagA family TonB-linked outer membrane protein</fullName>
    </submittedName>
</protein>
<sequence>MKRLLLMILLIYSSQQILLAQDNVEGRVISKTDRLPLPGISVTILNTTTGVVTNTNGNFNIKAPGNAVLVFSGLGFKALQVPVSNRKTISVELEDNISALDEVVVVGFGTQSRKTLTGSVSKVKGEDITAIATPNFQNSLQGLAPGLNVTGTSGMAGAPARIRVRGSGSIFSNGEPLYIIDGIPVESDNSGLFGNTGRGGSPPANPMANIDADEIESVEILKDAAASAIYGARAANGVILITTKKGKSGVTKFSANVSYGVNNPANKVSFANGNEFLSLRREAIQNSINTGLTFNGNLGGVAPDFRNGGYSQFFANAIPSLSYDSAFAAATANQNINHLDDVFRKNGANFNAGVSASGGTDKTQFFTSLNYAKEDGILQRNDFERISGRLNLDHTASSKLKLGVMVNGSYTKNNLYPIGNPSQFAQGFSPGGFFNAVNSVLPIFPRYNADGTLFGVAQSVNNLVFQDELLFNSSVDNQRFLSNIYGEYKILKSLTFRSEVGNDHINQMNRFYMNPTITPGGELGTIRGVNDFRTRISNTINNNNFFTFKQSINNEHNFDLVVGNQYSYNNNRSTFIQSTLIPSAPSLNTTQVAGLATSQDRLDQYLYLSFFSRLNYNYKSKYIFSASFRRDGSSRFGANNRWANFPSLSAGWNVTDEDFFSDSKWLSNLKVRASWGLTGNSNPGGVEAISYGGFGVGNAFYGGQIGYPLRRIQALAENIRWERTAMTDLAADFGLFDNRITGSYNYYIRNTTDLILGALPPPTSGIFGGRNYRNAGALKNWGHEVQLGAKVVNNKAFNWNVNVNVAYNRNEVTDLGGLDPSAVAFGVNRVYVGMPLGTYYLPKYLGVDPATGFEVFADVARDNAGAIILDSRGYKTHDVNKRIVVDPFGRVTGGTTTPNVNWDEISAPITDKPGQANWTGGVSNTFSFKQFTLSTLFTFSLGNWIYDAGAQSQAYMLQGPRNVQSQFLENRWTQPGDNATNPGFFFNPTYSGQATTRFLYKGDYARLRNLRLSYDLPTKLTQRAKINRASIFLTATNLLTFTDFPGWDPEISGTITFQDFNNQPQNIAPSQTNADPPQARNFGFGFQLNF</sequence>
<dbReference type="RefSeq" id="WP_154288848.1">
    <property type="nucleotide sequence ID" value="NZ_WKJI01000008.1"/>
</dbReference>
<dbReference type="PROSITE" id="PS52016">
    <property type="entry name" value="TONB_DEPENDENT_REC_3"/>
    <property type="match status" value="1"/>
</dbReference>
<keyword evidence="1" id="KW-1134">Transmembrane beta strand</keyword>
<evidence type="ECO:0000259" key="3">
    <source>
        <dbReference type="Pfam" id="PF07715"/>
    </source>
</evidence>
<dbReference type="InterPro" id="IPR008969">
    <property type="entry name" value="CarboxyPept-like_regulatory"/>
</dbReference>
<evidence type="ECO:0000256" key="1">
    <source>
        <dbReference type="PROSITE-ProRule" id="PRU01360"/>
    </source>
</evidence>
<dbReference type="Pfam" id="PF07715">
    <property type="entry name" value="Plug"/>
    <property type="match status" value="1"/>
</dbReference>
<evidence type="ECO:0000313" key="5">
    <source>
        <dbReference type="Proteomes" id="UP000462931"/>
    </source>
</evidence>
<accession>A0A7K0FUG6</accession>
<gene>
    <name evidence="4" type="ORF">GJJ64_16445</name>
</gene>
<dbReference type="GO" id="GO:0009279">
    <property type="term" value="C:cell outer membrane"/>
    <property type="evidence" value="ECO:0007669"/>
    <property type="project" value="UniProtKB-SubCell"/>
</dbReference>
<dbReference type="AlphaFoldDB" id="A0A7K0FUG6"/>
<keyword evidence="1" id="KW-0998">Cell outer membrane</keyword>
<feature type="signal peptide" evidence="2">
    <location>
        <begin position="1"/>
        <end position="20"/>
    </location>
</feature>
<keyword evidence="1" id="KW-0812">Transmembrane</keyword>
<dbReference type="NCBIfam" id="TIGR04056">
    <property type="entry name" value="OMP_RagA_SusC"/>
    <property type="match status" value="1"/>
</dbReference>
<comment type="subcellular location">
    <subcellularLocation>
        <location evidence="1">Cell outer membrane</location>
        <topology evidence="1">Multi-pass membrane protein</topology>
    </subcellularLocation>
</comment>
<dbReference type="InterPro" id="IPR037066">
    <property type="entry name" value="Plug_dom_sf"/>
</dbReference>
<dbReference type="EMBL" id="WKJI01000008">
    <property type="protein sequence ID" value="MRX48787.1"/>
    <property type="molecule type" value="Genomic_DNA"/>
</dbReference>
<dbReference type="InterPro" id="IPR023997">
    <property type="entry name" value="TonB-dep_OMP_SusC/RagA_CS"/>
</dbReference>
<reference evidence="4 5" key="1">
    <citation type="submission" date="2019-11" db="EMBL/GenBank/DDBJ databases">
        <authorList>
            <person name="Cheng Q."/>
            <person name="Yang Z."/>
        </authorList>
    </citation>
    <scope>NUCLEOTIDE SEQUENCE [LARGE SCALE GENOMIC DNA]</scope>
    <source>
        <strain evidence="4 5">HX-22-1</strain>
    </source>
</reference>
<keyword evidence="5" id="KW-1185">Reference proteome</keyword>
<feature type="domain" description="TonB-dependent receptor plug" evidence="3">
    <location>
        <begin position="114"/>
        <end position="238"/>
    </location>
</feature>
<keyword evidence="2" id="KW-0732">Signal</keyword>
<feature type="chain" id="PRO_5029804607" evidence="2">
    <location>
        <begin position="21"/>
        <end position="1090"/>
    </location>
</feature>
<comment type="caution">
    <text evidence="4">The sequence shown here is derived from an EMBL/GenBank/DDBJ whole genome shotgun (WGS) entry which is preliminary data.</text>
</comment>